<dbReference type="Pfam" id="PF13691">
    <property type="entry name" value="Lactamase_B_4"/>
    <property type="match status" value="1"/>
</dbReference>
<evidence type="ECO:0000256" key="6">
    <source>
        <dbReference type="ARBA" id="ARBA00022722"/>
    </source>
</evidence>
<evidence type="ECO:0000256" key="8">
    <source>
        <dbReference type="ARBA" id="ARBA00022759"/>
    </source>
</evidence>
<evidence type="ECO:0000256" key="1">
    <source>
        <dbReference type="ARBA" id="ARBA00000402"/>
    </source>
</evidence>
<evidence type="ECO:0000259" key="12">
    <source>
        <dbReference type="Pfam" id="PF12706"/>
    </source>
</evidence>
<feature type="region of interest" description="Disordered" evidence="11">
    <location>
        <begin position="175"/>
        <end position="197"/>
    </location>
</feature>
<feature type="domain" description="Metallo-beta-lactamase" evidence="12">
    <location>
        <begin position="632"/>
        <end position="842"/>
    </location>
</feature>
<keyword evidence="8" id="KW-0255">Endonuclease</keyword>
<evidence type="ECO:0000259" key="13">
    <source>
        <dbReference type="Pfam" id="PF13691"/>
    </source>
</evidence>
<sequence length="934" mass="103724">MRKPWLPKQVSARLTKGQAEKPLWRLNLRDSSRLIVPQTLFPNHHVFPADKHRIPPVYLPPAAQHFRYLLARRPRPVAPSTQPRVLYDGNMLVSVQVFSTPTADTPGALLVLTFGDGSRFLLGNVAEGTQRAMVQRKQGMSRISNIFITGPISWHSTGGLLGMMLTVADTVKASRADADEQNRKRAERGAKVKGTKDSAAPLGLQVHGGRNLTHTIAAARSFVFRTGMPMIPHETDGSNPRDGSKPDFVDDHVLIWKVPLLAPVSESLEVSEFDRRLREGVVHAMFGSDWKLDTLREVLLHDVKLPAKIFHRNEQGKLEQYTGPTPDKDPECPNIPVLVRDPWPATQADKLPDTVPSGDSMCYIVKTHPRRGRFRADAARSYGIKPSDNSKLVAGQSLVGKDGVLVTPDMVLEPSIPGCGFAVVDIPTTDLIDAFLSRPEWADAEIMDNIHGIYWILGEDVHSDPRIVEWIKTRSQLKHYLLGRDTSPNRIALESPAFYAIQMQQIDPDRFNIPVHSNDAQTQPPPAGLVPQLGATLQLVPEVREQTSGLVPLMDTRIPIQKLIHEKTILELAAEARAKISDPAFRAQVEAAEANKPTEGVEVISLGTGSAIPSKYRNVSATLIRTPQYGSYLLDCGENTLGQLRRRYGFAGADEILKDLRAVCISHSHADHHLGTASVLSRRLSLLTQSPNGLNPIALVGCSSFATWFEDYNMVEDMGGSRHVKLIVYRDFRRTTPWRTIREAEIGTVELPNIEAVGVDHCRNAMALVLTFPNGLKIAYSGDCRPSVDFARVGRGAHLLVHEATFDSELQGEALAKKHCTVAEALEVGRQMEADKILLTHFSQRYPKLPVLQEMDDGKQTVLFAFDLMGVKLREFRFAAAFLEAWRALFNEEAGKKEEEEEEAEEEMDVDGDLGEPAKKKCKKEKKEKGKKED</sequence>
<keyword evidence="10" id="KW-0862">Zinc</keyword>
<dbReference type="AlphaFoldDB" id="A0AAJ0BFP5"/>
<comment type="catalytic activity">
    <reaction evidence="1">
        <text>Endonucleolytic cleavage of RNA, removing extra 3' nucleotides from tRNA precursor, generating 3' termini of tRNAs. A 3'-hydroxy group is left at the tRNA terminus and a 5'-phosphoryl group is left at the trailer molecule.</text>
        <dbReference type="EC" id="3.1.26.11"/>
    </reaction>
</comment>
<dbReference type="EC" id="3.1.26.11" evidence="4"/>
<dbReference type="CDD" id="cd07718">
    <property type="entry name" value="RNaseZ_ELAC1_ELAC2-C-term-like_MBL-fold"/>
    <property type="match status" value="1"/>
</dbReference>
<keyword evidence="15" id="KW-1185">Reference proteome</keyword>
<feature type="compositionally biased region" description="Basic and acidic residues" evidence="11">
    <location>
        <begin position="925"/>
        <end position="934"/>
    </location>
</feature>
<evidence type="ECO:0000313" key="14">
    <source>
        <dbReference type="EMBL" id="KAK1756273.1"/>
    </source>
</evidence>
<dbReference type="InterPro" id="IPR047151">
    <property type="entry name" value="RNZ2-like"/>
</dbReference>
<protein>
    <recommendedName>
        <fullName evidence="4">ribonuclease Z</fullName>
        <ecNumber evidence="4">3.1.26.11</ecNumber>
    </recommendedName>
</protein>
<evidence type="ECO:0000256" key="7">
    <source>
        <dbReference type="ARBA" id="ARBA00022723"/>
    </source>
</evidence>
<dbReference type="EMBL" id="MU839832">
    <property type="protein sequence ID" value="KAK1756273.1"/>
    <property type="molecule type" value="Genomic_DNA"/>
</dbReference>
<evidence type="ECO:0000256" key="11">
    <source>
        <dbReference type="SAM" id="MobiDB-lite"/>
    </source>
</evidence>
<evidence type="ECO:0000256" key="9">
    <source>
        <dbReference type="ARBA" id="ARBA00022801"/>
    </source>
</evidence>
<dbReference type="InterPro" id="IPR001279">
    <property type="entry name" value="Metallo-B-lactamas"/>
</dbReference>
<dbReference type="GO" id="GO:1990180">
    <property type="term" value="P:mitochondrial tRNA 3'-end processing"/>
    <property type="evidence" value="ECO:0007669"/>
    <property type="project" value="TreeGrafter"/>
</dbReference>
<dbReference type="Gene3D" id="3.60.15.10">
    <property type="entry name" value="Ribonuclease Z/Hydroxyacylglutathione hydrolase-like"/>
    <property type="match status" value="2"/>
</dbReference>
<feature type="domain" description="tRNase Z endonuclease" evidence="13">
    <location>
        <begin position="96"/>
        <end position="159"/>
    </location>
</feature>
<proteinExistence type="inferred from homology"/>
<keyword evidence="9" id="KW-0378">Hydrolase</keyword>
<evidence type="ECO:0000256" key="4">
    <source>
        <dbReference type="ARBA" id="ARBA00012477"/>
    </source>
</evidence>
<dbReference type="GO" id="GO:0042781">
    <property type="term" value="F:3'-tRNA processing endoribonuclease activity"/>
    <property type="evidence" value="ECO:0007669"/>
    <property type="project" value="UniProtKB-EC"/>
</dbReference>
<feature type="compositionally biased region" description="Acidic residues" evidence="11">
    <location>
        <begin position="899"/>
        <end position="914"/>
    </location>
</feature>
<comment type="similarity">
    <text evidence="3">Belongs to the RNase Z family.</text>
</comment>
<comment type="cofactor">
    <cofactor evidence="2">
        <name>Zn(2+)</name>
        <dbReference type="ChEBI" id="CHEBI:29105"/>
    </cofactor>
</comment>
<name>A0AAJ0BFP5_9PEZI</name>
<dbReference type="PANTHER" id="PTHR12553:SF49">
    <property type="entry name" value="ZINC PHOSPHODIESTERASE ELAC PROTEIN 2"/>
    <property type="match status" value="1"/>
</dbReference>
<evidence type="ECO:0000256" key="2">
    <source>
        <dbReference type="ARBA" id="ARBA00001947"/>
    </source>
</evidence>
<evidence type="ECO:0000256" key="3">
    <source>
        <dbReference type="ARBA" id="ARBA00007823"/>
    </source>
</evidence>
<feature type="region of interest" description="Disordered" evidence="11">
    <location>
        <begin position="894"/>
        <end position="934"/>
    </location>
</feature>
<organism evidence="14 15">
    <name type="scientific">Echria macrotheca</name>
    <dbReference type="NCBI Taxonomy" id="438768"/>
    <lineage>
        <taxon>Eukaryota</taxon>
        <taxon>Fungi</taxon>
        <taxon>Dikarya</taxon>
        <taxon>Ascomycota</taxon>
        <taxon>Pezizomycotina</taxon>
        <taxon>Sordariomycetes</taxon>
        <taxon>Sordariomycetidae</taxon>
        <taxon>Sordariales</taxon>
        <taxon>Schizotheciaceae</taxon>
        <taxon>Echria</taxon>
    </lineage>
</organism>
<keyword evidence="5" id="KW-0819">tRNA processing</keyword>
<evidence type="ECO:0000256" key="5">
    <source>
        <dbReference type="ARBA" id="ARBA00022694"/>
    </source>
</evidence>
<evidence type="ECO:0000313" key="15">
    <source>
        <dbReference type="Proteomes" id="UP001239445"/>
    </source>
</evidence>
<keyword evidence="6" id="KW-0540">Nuclease</keyword>
<dbReference type="InterPro" id="IPR027794">
    <property type="entry name" value="tRNase_Z_dom"/>
</dbReference>
<dbReference type="SUPFAM" id="SSF56281">
    <property type="entry name" value="Metallo-hydrolase/oxidoreductase"/>
    <property type="match status" value="1"/>
</dbReference>
<accession>A0AAJ0BFP5</accession>
<dbReference type="GO" id="GO:0046872">
    <property type="term" value="F:metal ion binding"/>
    <property type="evidence" value="ECO:0007669"/>
    <property type="project" value="UniProtKB-KW"/>
</dbReference>
<dbReference type="GO" id="GO:0005739">
    <property type="term" value="C:mitochondrion"/>
    <property type="evidence" value="ECO:0007669"/>
    <property type="project" value="TreeGrafter"/>
</dbReference>
<dbReference type="Proteomes" id="UP001239445">
    <property type="component" value="Unassembled WGS sequence"/>
</dbReference>
<evidence type="ECO:0000256" key="10">
    <source>
        <dbReference type="ARBA" id="ARBA00022833"/>
    </source>
</evidence>
<dbReference type="InterPro" id="IPR036866">
    <property type="entry name" value="RibonucZ/Hydroxyglut_hydro"/>
</dbReference>
<comment type="caution">
    <text evidence="14">The sequence shown here is derived from an EMBL/GenBank/DDBJ whole genome shotgun (WGS) entry which is preliminary data.</text>
</comment>
<dbReference type="Pfam" id="PF12706">
    <property type="entry name" value="Lactamase_B_2"/>
    <property type="match status" value="1"/>
</dbReference>
<dbReference type="PANTHER" id="PTHR12553">
    <property type="entry name" value="ZINC PHOSPHODIESTERASE ELAC PROTEIN 2"/>
    <property type="match status" value="1"/>
</dbReference>
<feature type="compositionally biased region" description="Basic and acidic residues" evidence="11">
    <location>
        <begin position="175"/>
        <end position="196"/>
    </location>
</feature>
<reference evidence="14" key="1">
    <citation type="submission" date="2023-06" db="EMBL/GenBank/DDBJ databases">
        <title>Genome-scale phylogeny and comparative genomics of the fungal order Sordariales.</title>
        <authorList>
            <consortium name="Lawrence Berkeley National Laboratory"/>
            <person name="Hensen N."/>
            <person name="Bonometti L."/>
            <person name="Westerberg I."/>
            <person name="Brannstrom I.O."/>
            <person name="Guillou S."/>
            <person name="Cros-Aarteil S."/>
            <person name="Calhoun S."/>
            <person name="Haridas S."/>
            <person name="Kuo A."/>
            <person name="Mondo S."/>
            <person name="Pangilinan J."/>
            <person name="Riley R."/>
            <person name="Labutti K."/>
            <person name="Andreopoulos B."/>
            <person name="Lipzen A."/>
            <person name="Chen C."/>
            <person name="Yanf M."/>
            <person name="Daum C."/>
            <person name="Ng V."/>
            <person name="Clum A."/>
            <person name="Steindorff A."/>
            <person name="Ohm R."/>
            <person name="Martin F."/>
            <person name="Silar P."/>
            <person name="Natvig D."/>
            <person name="Lalanne C."/>
            <person name="Gautier V."/>
            <person name="Ament-Velasquez S.L."/>
            <person name="Kruys A."/>
            <person name="Hutchinson M.I."/>
            <person name="Powell A.J."/>
            <person name="Barry K."/>
            <person name="Miller A.N."/>
            <person name="Grigoriev I.V."/>
            <person name="Debuchy R."/>
            <person name="Gladieux P."/>
            <person name="Thoren M.H."/>
            <person name="Johannesson H."/>
        </authorList>
    </citation>
    <scope>NUCLEOTIDE SEQUENCE</scope>
    <source>
        <strain evidence="14">PSN4</strain>
    </source>
</reference>
<keyword evidence="7" id="KW-0479">Metal-binding</keyword>
<gene>
    <name evidence="14" type="ORF">QBC47DRAFT_183933</name>
</gene>